<organism evidence="3 4">
    <name type="scientific">Asparagus officinalis</name>
    <name type="common">Garden asparagus</name>
    <dbReference type="NCBI Taxonomy" id="4686"/>
    <lineage>
        <taxon>Eukaryota</taxon>
        <taxon>Viridiplantae</taxon>
        <taxon>Streptophyta</taxon>
        <taxon>Embryophyta</taxon>
        <taxon>Tracheophyta</taxon>
        <taxon>Spermatophyta</taxon>
        <taxon>Magnoliopsida</taxon>
        <taxon>Liliopsida</taxon>
        <taxon>Asparagales</taxon>
        <taxon>Asparagaceae</taxon>
        <taxon>Asparagoideae</taxon>
        <taxon>Asparagus</taxon>
    </lineage>
</organism>
<keyword evidence="4" id="KW-1185">Reference proteome</keyword>
<dbReference type="Proteomes" id="UP000243459">
    <property type="component" value="Chromosome 1"/>
</dbReference>
<evidence type="ECO:0000313" key="3">
    <source>
        <dbReference type="EMBL" id="ONK80913.1"/>
    </source>
</evidence>
<sequence>MRSYLIGLDGSGARHRREPDPGFFLDPVEHLDVIGTVLGSHRNQQKAVEQFWLPQDEEYLQQVWTAYHRLLGKVFSLRADREASLERSTKMPAPVVLEVNKLKEQLEEALRAKARAEVLAKAEKEEIAHARLAKITDAEVSIERVAELISGLESSHRPGKGLAGSAGRKVAEAMLSVVHVGPCLAKEELSEDEKFTPQPSSDRELSF</sequence>
<gene>
    <name evidence="3" type="ORF">A4U43_C01F23150</name>
</gene>
<feature type="coiled-coil region" evidence="1">
    <location>
        <begin position="99"/>
        <end position="126"/>
    </location>
</feature>
<evidence type="ECO:0000256" key="1">
    <source>
        <dbReference type="SAM" id="Coils"/>
    </source>
</evidence>
<keyword evidence="1" id="KW-0175">Coiled coil</keyword>
<reference evidence="4" key="1">
    <citation type="journal article" date="2017" name="Nat. Commun.">
        <title>The asparagus genome sheds light on the origin and evolution of a young Y chromosome.</title>
        <authorList>
            <person name="Harkess A."/>
            <person name="Zhou J."/>
            <person name="Xu C."/>
            <person name="Bowers J.E."/>
            <person name="Van der Hulst R."/>
            <person name="Ayyampalayam S."/>
            <person name="Mercati F."/>
            <person name="Riccardi P."/>
            <person name="McKain M.R."/>
            <person name="Kakrana A."/>
            <person name="Tang H."/>
            <person name="Ray J."/>
            <person name="Groenendijk J."/>
            <person name="Arikit S."/>
            <person name="Mathioni S.M."/>
            <person name="Nakano M."/>
            <person name="Shan H."/>
            <person name="Telgmann-Rauber A."/>
            <person name="Kanno A."/>
            <person name="Yue Z."/>
            <person name="Chen H."/>
            <person name="Li W."/>
            <person name="Chen Y."/>
            <person name="Xu X."/>
            <person name="Zhang Y."/>
            <person name="Luo S."/>
            <person name="Chen H."/>
            <person name="Gao J."/>
            <person name="Mao Z."/>
            <person name="Pires J.C."/>
            <person name="Luo M."/>
            <person name="Kudrna D."/>
            <person name="Wing R.A."/>
            <person name="Meyers B.C."/>
            <person name="Yi K."/>
            <person name="Kong H."/>
            <person name="Lavrijsen P."/>
            <person name="Sunseri F."/>
            <person name="Falavigna A."/>
            <person name="Ye Y."/>
            <person name="Leebens-Mack J.H."/>
            <person name="Chen G."/>
        </authorList>
    </citation>
    <scope>NUCLEOTIDE SEQUENCE [LARGE SCALE GENOMIC DNA]</scope>
    <source>
        <strain evidence="4">cv. DH0086</strain>
    </source>
</reference>
<proteinExistence type="predicted"/>
<dbReference type="EMBL" id="CM007381">
    <property type="protein sequence ID" value="ONK80913.1"/>
    <property type="molecule type" value="Genomic_DNA"/>
</dbReference>
<evidence type="ECO:0000313" key="4">
    <source>
        <dbReference type="Proteomes" id="UP000243459"/>
    </source>
</evidence>
<dbReference type="AlphaFoldDB" id="A0A5P1FTB9"/>
<dbReference type="Gramene" id="ONK80913">
    <property type="protein sequence ID" value="ONK80913"/>
    <property type="gene ID" value="A4U43_C01F23150"/>
</dbReference>
<accession>A0A5P1FTB9</accession>
<feature type="region of interest" description="Disordered" evidence="2">
    <location>
        <begin position="188"/>
        <end position="207"/>
    </location>
</feature>
<name>A0A5P1FTB9_ASPOF</name>
<evidence type="ECO:0000256" key="2">
    <source>
        <dbReference type="SAM" id="MobiDB-lite"/>
    </source>
</evidence>
<protein>
    <submittedName>
        <fullName evidence="3">Uncharacterized protein</fullName>
    </submittedName>
</protein>